<evidence type="ECO:0000313" key="2">
    <source>
        <dbReference type="Proteomes" id="UP000315388"/>
    </source>
</evidence>
<evidence type="ECO:0000313" key="1">
    <source>
        <dbReference type="EMBL" id="TPF74395.1"/>
    </source>
</evidence>
<comment type="caution">
    <text evidence="1">The sequence shown here is derived from an EMBL/GenBank/DDBJ whole genome shotgun (WGS) entry which is preliminary data.</text>
</comment>
<accession>A0A502BJV5</accession>
<keyword evidence="2" id="KW-1185">Reference proteome</keyword>
<gene>
    <name evidence="1" type="ORF">FHY56_14905</name>
</gene>
<dbReference type="RefSeq" id="WP_140905950.1">
    <property type="nucleotide sequence ID" value="NZ_JBHTMD010000011.1"/>
</dbReference>
<dbReference type="AlphaFoldDB" id="A0A502BJV5"/>
<dbReference type="OrthoDB" id="8451553at2"/>
<name>A0A502BJV5_9HYPH</name>
<reference evidence="1 2" key="1">
    <citation type="journal article" date="2003" name="Int. J. Syst. Evol. Microbiol.">
        <title>Towards a standardized format for the description of a novel species (of an established genus): Ochrobactrum gallinifaecis sp. nov.</title>
        <authorList>
            <person name="Kampfer P."/>
            <person name="Buczolits S."/>
            <person name="Albrecht A."/>
            <person name="Busse H.J."/>
            <person name="Stackebrandt E."/>
        </authorList>
    </citation>
    <scope>NUCLEOTIDE SEQUENCE [LARGE SCALE GENOMIC DNA]</scope>
    <source>
        <strain evidence="1 2">ISO 196</strain>
    </source>
</reference>
<evidence type="ECO:0008006" key="3">
    <source>
        <dbReference type="Google" id="ProtNLM"/>
    </source>
</evidence>
<organism evidence="1 2">
    <name type="scientific">Brucella gallinifaecis</name>
    <dbReference type="NCBI Taxonomy" id="215590"/>
    <lineage>
        <taxon>Bacteria</taxon>
        <taxon>Pseudomonadati</taxon>
        <taxon>Pseudomonadota</taxon>
        <taxon>Alphaproteobacteria</taxon>
        <taxon>Hyphomicrobiales</taxon>
        <taxon>Brucellaceae</taxon>
        <taxon>Brucella/Ochrobactrum group</taxon>
        <taxon>Brucella</taxon>
    </lineage>
</organism>
<protein>
    <recommendedName>
        <fullName evidence="3">Transposase</fullName>
    </recommendedName>
</protein>
<sequence length="104" mass="11823">MTNWPIYEAGLRQRDSLTCWVNDDVLAAWRASRHKVPGVYAYLAMSLLSGKVSFKWTPFRSAFTRFAIIKEAIEAAGAQLRYMLPDSPDLNPTEMAFSKLYGML</sequence>
<proteinExistence type="predicted"/>
<dbReference type="EMBL" id="VEWJ01000012">
    <property type="protein sequence ID" value="TPF74395.1"/>
    <property type="molecule type" value="Genomic_DNA"/>
</dbReference>
<dbReference type="Proteomes" id="UP000315388">
    <property type="component" value="Unassembled WGS sequence"/>
</dbReference>